<dbReference type="STRING" id="1267766.WYH_00534"/>
<dbReference type="AlphaFoldDB" id="A0A0F7KM22"/>
<dbReference type="Proteomes" id="UP000034392">
    <property type="component" value="Chromosome"/>
</dbReference>
<protein>
    <recommendedName>
        <fullName evidence="3">Integron</fullName>
    </recommendedName>
</protein>
<proteinExistence type="predicted"/>
<evidence type="ECO:0000313" key="2">
    <source>
        <dbReference type="Proteomes" id="UP000034392"/>
    </source>
</evidence>
<evidence type="ECO:0000313" key="1">
    <source>
        <dbReference type="EMBL" id="AKH41593.1"/>
    </source>
</evidence>
<reference evidence="1" key="1">
    <citation type="submission" date="2015-05" db="EMBL/GenBank/DDBJ databases">
        <title>The complete genome of Altererythrobacter atlanticus strain 26DY36.</title>
        <authorList>
            <person name="Wu Y.-H."/>
            <person name="Cheng H."/>
            <person name="Wu X.-W."/>
        </authorList>
    </citation>
    <scope>NUCLEOTIDE SEQUENCE [LARGE SCALE GENOMIC DNA]</scope>
    <source>
        <strain evidence="1">26DY36</strain>
    </source>
</reference>
<dbReference type="KEGG" id="aay:WYH_00534"/>
<gene>
    <name evidence="1" type="ORF">WYH_00534</name>
</gene>
<keyword evidence="2" id="KW-1185">Reference proteome</keyword>
<organism evidence="1 2">
    <name type="scientific">Croceibacterium atlanticum</name>
    <dbReference type="NCBI Taxonomy" id="1267766"/>
    <lineage>
        <taxon>Bacteria</taxon>
        <taxon>Pseudomonadati</taxon>
        <taxon>Pseudomonadota</taxon>
        <taxon>Alphaproteobacteria</taxon>
        <taxon>Sphingomonadales</taxon>
        <taxon>Erythrobacteraceae</taxon>
        <taxon>Croceibacterium</taxon>
    </lineage>
</organism>
<dbReference type="PATRIC" id="fig|1267766.3.peg.541"/>
<accession>A0A0F7KM22</accession>
<name>A0A0F7KM22_9SPHN</name>
<sequence>MLASVWALALMAGPTTEAVPGNVPMVGRDGPEADACGGIGRVSGLYSPTGEAFLSVREEHDEYARETDRLPQGTLVWLCDAVEEWQGIVYASGEFQELGDCRVSSPVAVPEPYSGPCKSGWVLARNLQLVGG</sequence>
<evidence type="ECO:0008006" key="3">
    <source>
        <dbReference type="Google" id="ProtNLM"/>
    </source>
</evidence>
<dbReference type="EMBL" id="CP011452">
    <property type="protein sequence ID" value="AKH41593.1"/>
    <property type="molecule type" value="Genomic_DNA"/>
</dbReference>